<dbReference type="GO" id="GO:0140268">
    <property type="term" value="C:endoplasmic reticulum-plasma membrane contact site"/>
    <property type="evidence" value="ECO:0007669"/>
    <property type="project" value="TreeGrafter"/>
</dbReference>
<feature type="compositionally biased region" description="Low complexity" evidence="6">
    <location>
        <begin position="498"/>
        <end position="508"/>
    </location>
</feature>
<evidence type="ECO:0000259" key="8">
    <source>
        <dbReference type="PROSITE" id="PS51778"/>
    </source>
</evidence>
<dbReference type="InterPro" id="IPR031968">
    <property type="entry name" value="VASt"/>
</dbReference>
<keyword evidence="3 7" id="KW-0812">Transmembrane</keyword>
<evidence type="ECO:0000256" key="1">
    <source>
        <dbReference type="ARBA" id="ARBA00004167"/>
    </source>
</evidence>
<dbReference type="CDD" id="cd13220">
    <property type="entry name" value="PH-GRAM_GRAMDC"/>
    <property type="match status" value="1"/>
</dbReference>
<dbReference type="InterPro" id="IPR004182">
    <property type="entry name" value="GRAM"/>
</dbReference>
<dbReference type="Pfam" id="PF16016">
    <property type="entry name" value="VASt"/>
    <property type="match status" value="1"/>
</dbReference>
<dbReference type="PANTHER" id="PTHR23319">
    <property type="entry name" value="GRAM DOMAIN CONTAINING 1B, ISOFORM E"/>
    <property type="match status" value="1"/>
</dbReference>
<evidence type="ECO:0000256" key="4">
    <source>
        <dbReference type="ARBA" id="ARBA00022989"/>
    </source>
</evidence>
<feature type="compositionally biased region" description="Polar residues" evidence="6">
    <location>
        <begin position="73"/>
        <end position="95"/>
    </location>
</feature>
<feature type="compositionally biased region" description="Acidic residues" evidence="6">
    <location>
        <begin position="509"/>
        <end position="519"/>
    </location>
</feature>
<feature type="region of interest" description="Disordered" evidence="6">
    <location>
        <begin position="53"/>
        <end position="114"/>
    </location>
</feature>
<feature type="region of interest" description="Disordered" evidence="6">
    <location>
        <begin position="149"/>
        <end position="250"/>
    </location>
</feature>
<dbReference type="InterPro" id="IPR011993">
    <property type="entry name" value="PH-like_dom_sf"/>
</dbReference>
<evidence type="ECO:0000256" key="3">
    <source>
        <dbReference type="ARBA" id="ARBA00022692"/>
    </source>
</evidence>
<dbReference type="GO" id="GO:0120015">
    <property type="term" value="F:sterol transfer activity"/>
    <property type="evidence" value="ECO:0007669"/>
    <property type="project" value="TreeGrafter"/>
</dbReference>
<feature type="transmembrane region" description="Helical" evidence="7">
    <location>
        <begin position="795"/>
        <end position="814"/>
    </location>
</feature>
<evidence type="ECO:0000256" key="2">
    <source>
        <dbReference type="ARBA" id="ARBA00006582"/>
    </source>
</evidence>
<reference evidence="9" key="1">
    <citation type="submission" date="2023-02" db="EMBL/GenBank/DDBJ databases">
        <title>Mating type loci evolution in Malassezia.</title>
        <authorList>
            <person name="Coelho M.A."/>
        </authorList>
    </citation>
    <scope>NUCLEOTIDE SEQUENCE</scope>
    <source>
        <strain evidence="9">CBS 14136</strain>
    </source>
</reference>
<dbReference type="GO" id="GO:0005886">
    <property type="term" value="C:plasma membrane"/>
    <property type="evidence" value="ECO:0007669"/>
    <property type="project" value="TreeGrafter"/>
</dbReference>
<feature type="compositionally biased region" description="Low complexity" evidence="6">
    <location>
        <begin position="101"/>
        <end position="114"/>
    </location>
</feature>
<feature type="region of interest" description="Disordered" evidence="6">
    <location>
        <begin position="267"/>
        <end position="299"/>
    </location>
</feature>
<keyword evidence="4 7" id="KW-1133">Transmembrane helix</keyword>
<dbReference type="GO" id="GO:0032934">
    <property type="term" value="F:sterol binding"/>
    <property type="evidence" value="ECO:0007669"/>
    <property type="project" value="TreeGrafter"/>
</dbReference>
<dbReference type="GO" id="GO:0032541">
    <property type="term" value="C:cortical endoplasmic reticulum"/>
    <property type="evidence" value="ECO:0007669"/>
    <property type="project" value="TreeGrafter"/>
</dbReference>
<comment type="similarity">
    <text evidence="2">Belongs to the YSP2 family.</text>
</comment>
<dbReference type="InterPro" id="IPR051482">
    <property type="entry name" value="Cholesterol_transport"/>
</dbReference>
<dbReference type="AlphaFoldDB" id="A0AAF0F5Y2"/>
<evidence type="ECO:0000256" key="7">
    <source>
        <dbReference type="SAM" id="Phobius"/>
    </source>
</evidence>
<feature type="region of interest" description="Disordered" evidence="6">
    <location>
        <begin position="1"/>
        <end position="30"/>
    </location>
</feature>
<feature type="compositionally biased region" description="Polar residues" evidence="6">
    <location>
        <begin position="1"/>
        <end position="11"/>
    </location>
</feature>
<gene>
    <name evidence="9" type="ORF">MPSI1_001621</name>
</gene>
<proteinExistence type="inferred from homology"/>
<feature type="region of interest" description="Disordered" evidence="6">
    <location>
        <begin position="708"/>
        <end position="771"/>
    </location>
</feature>
<evidence type="ECO:0000256" key="5">
    <source>
        <dbReference type="ARBA" id="ARBA00023136"/>
    </source>
</evidence>
<keyword evidence="10" id="KW-1185">Reference proteome</keyword>
<evidence type="ECO:0000313" key="10">
    <source>
        <dbReference type="Proteomes" id="UP001214628"/>
    </source>
</evidence>
<sequence length="898" mass="97261">MPPFAKQNNTPLKRGDSLKQSSVPGKPKLNRHEIARLAAAYPDEAVAGASDAGIPIVHDPAPLLGNEDAEQLNKPSGLSTPRKSSRSNSMSTKRNVSLGEAKTTTATDARRTTGATEILKPLMIMDSDSNRPAPALSGVVPSVLAAPPSTIAGPKIVPAGLVDDPQAQASSSMALNPNQQGETSSSDELCSTSPATGAFRDLSTGAVVETDNEGNPAEPTSHPSIRSLDNTANATPEKSKSVPVPQHDEMPGLKAAAQFLDRDKVSATNGYSDGQEDHRPNGPRNSMQEEDGRLSGTFHDMSPQVTGFAIASSKRNDDFHALFPSVPEDDFLIESYGCAISRDLLIQGRMYVSEGRVCFYSSIFGWVTSAVVPFADIVSIEKRNTAYLIPNAILIRTLQSRYLFSSFVTRDSTYSMLVNIWRLSQPSASAKEHAAAAEGSNEMQSDDEKELAKETNGRGVSKRERLRRRLAIARHQAKNHESGSPAVANTIVGEASLSSADGDLSDSSQDSDNEQDEEQVTTHAPTKCNCDAKKEHFANVVFEGSFGVTPRRLFNILFCDHFMEKFLSNNQHLSEVKVGEWKDKAGVNGVSAARDVTYVKPLSGPIGPKQTRCEILEEQLHIDFDDFCTTKTTTRTPDVPSGSSFSVQTRTCFMWGENGHAKMYVTCAVEWTGRSMIKSIVDKASIDGQKQYYADLARAIEQLIEESTKEGRAQKSEQAAGSGRIADGAAQDGASKASSRAMVEVPVSPSATTPATPSGARNSVAKPSSEPASIWEKAQQVVEMGAETLNIRPTVLLLGLLIVFLLISNVAVYFRSTQPALRQSSKTHSLLNSRGGSQIQPLNMRHAALLVDEQVQETLQLLERSRHLTEALELEIKELRDGIQSQTQKYRQRIDAHE</sequence>
<accession>A0AAF0F5Y2</accession>
<dbReference type="Proteomes" id="UP001214628">
    <property type="component" value="Chromosome 2"/>
</dbReference>
<dbReference type="Gene3D" id="2.30.29.30">
    <property type="entry name" value="Pleckstrin-homology domain (PH domain)/Phosphotyrosine-binding domain (PTB)"/>
    <property type="match status" value="1"/>
</dbReference>
<dbReference type="PANTHER" id="PTHR23319:SF4">
    <property type="entry name" value="GRAM DOMAIN CONTAINING 1B, ISOFORM E"/>
    <property type="match status" value="1"/>
</dbReference>
<dbReference type="Pfam" id="PF02893">
    <property type="entry name" value="GRAM"/>
    <property type="match status" value="1"/>
</dbReference>
<name>A0AAF0F5Y2_9BASI</name>
<evidence type="ECO:0000313" key="9">
    <source>
        <dbReference type="EMBL" id="WFD42970.1"/>
    </source>
</evidence>
<feature type="compositionally biased region" description="Polar residues" evidence="6">
    <location>
        <begin position="167"/>
        <end position="195"/>
    </location>
</feature>
<evidence type="ECO:0000256" key="6">
    <source>
        <dbReference type="SAM" id="MobiDB-lite"/>
    </source>
</evidence>
<feature type="compositionally biased region" description="Low complexity" evidence="6">
    <location>
        <begin position="748"/>
        <end position="760"/>
    </location>
</feature>
<dbReference type="PROSITE" id="PS51778">
    <property type="entry name" value="VAST"/>
    <property type="match status" value="1"/>
</dbReference>
<comment type="subcellular location">
    <subcellularLocation>
        <location evidence="1">Membrane</location>
        <topology evidence="1">Single-pass membrane protein</topology>
    </subcellularLocation>
</comment>
<dbReference type="GO" id="GO:0032366">
    <property type="term" value="P:intracellular sterol transport"/>
    <property type="evidence" value="ECO:0007669"/>
    <property type="project" value="TreeGrafter"/>
</dbReference>
<feature type="compositionally biased region" description="Polar residues" evidence="6">
    <location>
        <begin position="221"/>
        <end position="236"/>
    </location>
</feature>
<dbReference type="GO" id="GO:0005789">
    <property type="term" value="C:endoplasmic reticulum membrane"/>
    <property type="evidence" value="ECO:0007669"/>
    <property type="project" value="TreeGrafter"/>
</dbReference>
<keyword evidence="5 7" id="KW-0472">Membrane</keyword>
<protein>
    <recommendedName>
        <fullName evidence="8">VASt domain-containing protein</fullName>
    </recommendedName>
</protein>
<dbReference type="SMART" id="SM00568">
    <property type="entry name" value="GRAM"/>
    <property type="match status" value="1"/>
</dbReference>
<organism evidence="9 10">
    <name type="scientific">Malassezia psittaci</name>
    <dbReference type="NCBI Taxonomy" id="1821823"/>
    <lineage>
        <taxon>Eukaryota</taxon>
        <taxon>Fungi</taxon>
        <taxon>Dikarya</taxon>
        <taxon>Basidiomycota</taxon>
        <taxon>Ustilaginomycotina</taxon>
        <taxon>Malasseziomycetes</taxon>
        <taxon>Malasseziales</taxon>
        <taxon>Malasseziaceae</taxon>
        <taxon>Malassezia</taxon>
    </lineage>
</organism>
<feature type="region of interest" description="Disordered" evidence="6">
    <location>
        <begin position="432"/>
        <end position="465"/>
    </location>
</feature>
<feature type="region of interest" description="Disordered" evidence="6">
    <location>
        <begin position="498"/>
        <end position="524"/>
    </location>
</feature>
<dbReference type="GO" id="GO:0005739">
    <property type="term" value="C:mitochondrion"/>
    <property type="evidence" value="ECO:0007669"/>
    <property type="project" value="TreeGrafter"/>
</dbReference>
<dbReference type="EMBL" id="CP118376">
    <property type="protein sequence ID" value="WFD42970.1"/>
    <property type="molecule type" value="Genomic_DNA"/>
</dbReference>
<feature type="domain" description="VASt" evidence="8">
    <location>
        <begin position="537"/>
        <end position="708"/>
    </location>
</feature>